<feature type="domain" description="LexA repressor DNA-binding" evidence="17">
    <location>
        <begin position="35"/>
        <end position="98"/>
    </location>
</feature>
<gene>
    <name evidence="13 18" type="primary">lexA</name>
    <name evidence="18" type="ORF">F6S87_05420</name>
</gene>
<keyword evidence="6 13" id="KW-0378">Hydrolase</keyword>
<dbReference type="GO" id="GO:0006281">
    <property type="term" value="P:DNA repair"/>
    <property type="evidence" value="ECO:0007669"/>
    <property type="project" value="UniProtKB-UniRule"/>
</dbReference>
<comment type="caution">
    <text evidence="18">The sequence shown here is derived from an EMBL/GenBank/DDBJ whole genome shotgun (WGS) entry which is preliminary data.</text>
</comment>
<dbReference type="InterPro" id="IPR015927">
    <property type="entry name" value="Peptidase_S24_S26A/B/C"/>
</dbReference>
<keyword evidence="12 13" id="KW-0742">SOS response</keyword>
<evidence type="ECO:0000256" key="13">
    <source>
        <dbReference type="HAMAP-Rule" id="MF_00015"/>
    </source>
</evidence>
<dbReference type="InterPro" id="IPR036390">
    <property type="entry name" value="WH_DNA-bd_sf"/>
</dbReference>
<dbReference type="GO" id="GO:0006260">
    <property type="term" value="P:DNA replication"/>
    <property type="evidence" value="ECO:0007669"/>
    <property type="project" value="UniProtKB-UniRule"/>
</dbReference>
<comment type="function">
    <text evidence="13">Represses a number of genes involved in the response to DNA damage (SOS response), including recA and lexA. In the presence of single-stranded DNA, RecA interacts with LexA causing an autocatalytic cleavage which disrupts the DNA-binding part of LexA, leading to derepression of the SOS regulon and eventually DNA repair.</text>
</comment>
<feature type="active site" description="For autocatalytic cleavage activity" evidence="13">
    <location>
        <position position="174"/>
    </location>
</feature>
<keyword evidence="11 13" id="KW-0234">DNA repair</keyword>
<evidence type="ECO:0000256" key="10">
    <source>
        <dbReference type="ARBA" id="ARBA00023163"/>
    </source>
</evidence>
<dbReference type="PANTHER" id="PTHR33516">
    <property type="entry name" value="LEXA REPRESSOR"/>
    <property type="match status" value="1"/>
</dbReference>
<evidence type="ECO:0000256" key="12">
    <source>
        <dbReference type="ARBA" id="ARBA00023236"/>
    </source>
</evidence>
<dbReference type="GO" id="GO:0045892">
    <property type="term" value="P:negative regulation of DNA-templated transcription"/>
    <property type="evidence" value="ECO:0007669"/>
    <property type="project" value="UniProtKB-UniRule"/>
</dbReference>
<evidence type="ECO:0000256" key="5">
    <source>
        <dbReference type="ARBA" id="ARBA00022763"/>
    </source>
</evidence>
<reference evidence="18 19" key="1">
    <citation type="submission" date="2019-09" db="EMBL/GenBank/DDBJ databases">
        <title>Phylogenetic characterization of a novel taxon of the genus Bifidobacterium: Bifidobacterium choloepi sp. nov.</title>
        <authorList>
            <person name="Modesto M."/>
            <person name="Satti M."/>
        </authorList>
    </citation>
    <scope>NUCLEOTIDE SEQUENCE [LARGE SCALE GENOMIC DNA]</scope>
    <source>
        <strain evidence="18 19">BRDM6</strain>
    </source>
</reference>
<keyword evidence="8 13" id="KW-0805">Transcription regulation</keyword>
<dbReference type="Pfam" id="PF00717">
    <property type="entry name" value="Peptidase_S24"/>
    <property type="match status" value="1"/>
</dbReference>
<dbReference type="GO" id="GO:0009432">
    <property type="term" value="P:SOS response"/>
    <property type="evidence" value="ECO:0007669"/>
    <property type="project" value="UniProtKB-UniRule"/>
</dbReference>
<dbReference type="EC" id="3.4.21.88" evidence="13"/>
<keyword evidence="19" id="KW-1185">Reference proteome</keyword>
<evidence type="ECO:0000256" key="9">
    <source>
        <dbReference type="ARBA" id="ARBA00023125"/>
    </source>
</evidence>
<feature type="active site" description="For autocatalytic cleavage activity" evidence="13">
    <location>
        <position position="211"/>
    </location>
</feature>
<dbReference type="HAMAP" id="MF_00015">
    <property type="entry name" value="LexA"/>
    <property type="match status" value="1"/>
</dbReference>
<dbReference type="NCBIfam" id="TIGR00498">
    <property type="entry name" value="lexA"/>
    <property type="match status" value="1"/>
</dbReference>
<dbReference type="CDD" id="cd06529">
    <property type="entry name" value="S24_LexA-like"/>
    <property type="match status" value="1"/>
</dbReference>
<sequence length="250" mass="27139">MSSTAQERESGDVILERAAAQADAQPGAPDANPASGLTERQQKVMDAIRTLSAEHGFAPSLREIGQAAGLKSTSSVQHQLRVLEEKGYIRRDPNKGRAIEIREPRLKERPAVVNVAPFTSEDNAFQMSQDVPLVGEIAAGVPITAEQHVEDVMRLPVRLTGTGNLFMLEVHGDSMIDAAICDGDFVVVREQHTAENGDIVAALLGDEATVKTFREENGHVWLIPHNPNYAPIDGTYAQVMGKVVTVLRKM</sequence>
<keyword evidence="5 13" id="KW-0227">DNA damage</keyword>
<feature type="domain" description="Peptidase S24/S26A/S26B/S26C" evidence="16">
    <location>
        <begin position="132"/>
        <end position="244"/>
    </location>
</feature>
<evidence type="ECO:0000259" key="17">
    <source>
        <dbReference type="Pfam" id="PF01726"/>
    </source>
</evidence>
<dbReference type="GO" id="GO:0006508">
    <property type="term" value="P:proteolysis"/>
    <property type="evidence" value="ECO:0007669"/>
    <property type="project" value="InterPro"/>
</dbReference>
<dbReference type="Pfam" id="PF01726">
    <property type="entry name" value="LexA_DNA_bind"/>
    <property type="match status" value="1"/>
</dbReference>
<dbReference type="InterPro" id="IPR006197">
    <property type="entry name" value="Peptidase_S24_LexA"/>
</dbReference>
<comment type="catalytic activity">
    <reaction evidence="13">
        <text>Hydrolysis of Ala-|-Gly bond in repressor LexA.</text>
        <dbReference type="EC" id="3.4.21.88"/>
    </reaction>
</comment>
<keyword evidence="7 13" id="KW-0068">Autocatalytic cleavage</keyword>
<dbReference type="InterPro" id="IPR039418">
    <property type="entry name" value="LexA-like"/>
</dbReference>
<feature type="site" description="Cleavage; by autolysis" evidence="13">
    <location>
        <begin position="139"/>
        <end position="140"/>
    </location>
</feature>
<organism evidence="18 19">
    <name type="scientific">Bifidobacterium choloepi</name>
    <dbReference type="NCBI Taxonomy" id="2614131"/>
    <lineage>
        <taxon>Bacteria</taxon>
        <taxon>Bacillati</taxon>
        <taxon>Actinomycetota</taxon>
        <taxon>Actinomycetes</taxon>
        <taxon>Bifidobacteriales</taxon>
        <taxon>Bifidobacteriaceae</taxon>
        <taxon>Bifidobacterium</taxon>
    </lineage>
</organism>
<dbReference type="InterPro" id="IPR050077">
    <property type="entry name" value="LexA_repressor"/>
</dbReference>
<evidence type="ECO:0000313" key="18">
    <source>
        <dbReference type="EMBL" id="NEG70039.1"/>
    </source>
</evidence>
<dbReference type="InterPro" id="IPR036286">
    <property type="entry name" value="LexA/Signal_pep-like_sf"/>
</dbReference>
<feature type="region of interest" description="Disordered" evidence="15">
    <location>
        <begin position="1"/>
        <end position="40"/>
    </location>
</feature>
<dbReference type="SUPFAM" id="SSF51306">
    <property type="entry name" value="LexA/Signal peptidase"/>
    <property type="match status" value="1"/>
</dbReference>
<dbReference type="InterPro" id="IPR006200">
    <property type="entry name" value="LexA"/>
</dbReference>
<protein>
    <recommendedName>
        <fullName evidence="13">LexA repressor</fullName>
        <ecNumber evidence="13">3.4.21.88</ecNumber>
    </recommendedName>
</protein>
<name>A0A6I5N307_9BIFI</name>
<dbReference type="Gene3D" id="1.10.10.10">
    <property type="entry name" value="Winged helix-like DNA-binding domain superfamily/Winged helix DNA-binding domain"/>
    <property type="match status" value="1"/>
</dbReference>
<evidence type="ECO:0000256" key="6">
    <source>
        <dbReference type="ARBA" id="ARBA00022801"/>
    </source>
</evidence>
<evidence type="ECO:0000259" key="16">
    <source>
        <dbReference type="Pfam" id="PF00717"/>
    </source>
</evidence>
<dbReference type="Gene3D" id="2.10.109.10">
    <property type="entry name" value="Umud Fragment, subunit A"/>
    <property type="match status" value="1"/>
</dbReference>
<accession>A0A6I5N307</accession>
<dbReference type="FunFam" id="1.10.10.10:FF:000009">
    <property type="entry name" value="LexA repressor"/>
    <property type="match status" value="1"/>
</dbReference>
<keyword evidence="3 13" id="KW-0678">Repressor</keyword>
<evidence type="ECO:0000256" key="15">
    <source>
        <dbReference type="SAM" id="MobiDB-lite"/>
    </source>
</evidence>
<comment type="similarity">
    <text evidence="1 13 14">Belongs to the peptidase S24 family.</text>
</comment>
<feature type="DNA-binding region" description="H-T-H motif" evidence="13">
    <location>
        <begin position="61"/>
        <end position="81"/>
    </location>
</feature>
<evidence type="ECO:0000256" key="3">
    <source>
        <dbReference type="ARBA" id="ARBA00022491"/>
    </source>
</evidence>
<dbReference type="PRINTS" id="PR00726">
    <property type="entry name" value="LEXASERPTASE"/>
</dbReference>
<keyword evidence="9 13" id="KW-0238">DNA-binding</keyword>
<dbReference type="SUPFAM" id="SSF46785">
    <property type="entry name" value="Winged helix' DNA-binding domain"/>
    <property type="match status" value="1"/>
</dbReference>
<dbReference type="PANTHER" id="PTHR33516:SF2">
    <property type="entry name" value="LEXA REPRESSOR-RELATED"/>
    <property type="match status" value="1"/>
</dbReference>
<proteinExistence type="inferred from homology"/>
<keyword evidence="10 13" id="KW-0804">Transcription</keyword>
<dbReference type="GO" id="GO:0003677">
    <property type="term" value="F:DNA binding"/>
    <property type="evidence" value="ECO:0007669"/>
    <property type="project" value="UniProtKB-UniRule"/>
</dbReference>
<feature type="compositionally biased region" description="Basic and acidic residues" evidence="15">
    <location>
        <begin position="1"/>
        <end position="15"/>
    </location>
</feature>
<evidence type="ECO:0000256" key="1">
    <source>
        <dbReference type="ARBA" id="ARBA00007484"/>
    </source>
</evidence>
<dbReference type="GO" id="GO:0004252">
    <property type="term" value="F:serine-type endopeptidase activity"/>
    <property type="evidence" value="ECO:0007669"/>
    <property type="project" value="UniProtKB-UniRule"/>
</dbReference>
<evidence type="ECO:0000313" key="19">
    <source>
        <dbReference type="Proteomes" id="UP000469292"/>
    </source>
</evidence>
<feature type="compositionally biased region" description="Low complexity" evidence="15">
    <location>
        <begin position="18"/>
        <end position="34"/>
    </location>
</feature>
<evidence type="ECO:0000256" key="11">
    <source>
        <dbReference type="ARBA" id="ARBA00023204"/>
    </source>
</evidence>
<dbReference type="InterPro" id="IPR006199">
    <property type="entry name" value="LexA_DNA-bd_dom"/>
</dbReference>
<evidence type="ECO:0000256" key="4">
    <source>
        <dbReference type="ARBA" id="ARBA00022705"/>
    </source>
</evidence>
<evidence type="ECO:0000256" key="14">
    <source>
        <dbReference type="RuleBase" id="RU003991"/>
    </source>
</evidence>
<evidence type="ECO:0000256" key="8">
    <source>
        <dbReference type="ARBA" id="ARBA00023015"/>
    </source>
</evidence>
<comment type="subunit">
    <text evidence="2 13">Homodimer.</text>
</comment>
<dbReference type="Proteomes" id="UP000469292">
    <property type="component" value="Unassembled WGS sequence"/>
</dbReference>
<dbReference type="AlphaFoldDB" id="A0A6I5N307"/>
<dbReference type="EMBL" id="VYSG01000002">
    <property type="protein sequence ID" value="NEG70039.1"/>
    <property type="molecule type" value="Genomic_DNA"/>
</dbReference>
<dbReference type="FunFam" id="2.10.109.10:FF:000001">
    <property type="entry name" value="LexA repressor"/>
    <property type="match status" value="1"/>
</dbReference>
<keyword evidence="4 13" id="KW-0235">DNA replication</keyword>
<dbReference type="InterPro" id="IPR036388">
    <property type="entry name" value="WH-like_DNA-bd_sf"/>
</dbReference>
<evidence type="ECO:0000256" key="2">
    <source>
        <dbReference type="ARBA" id="ARBA00011738"/>
    </source>
</evidence>
<evidence type="ECO:0000256" key="7">
    <source>
        <dbReference type="ARBA" id="ARBA00022813"/>
    </source>
</evidence>